<dbReference type="InterPro" id="IPR043128">
    <property type="entry name" value="Rev_trsase/Diguanyl_cyclase"/>
</dbReference>
<dbReference type="RefSeq" id="WP_165311299.1">
    <property type="nucleotide sequence ID" value="NZ_CP049331.1"/>
</dbReference>
<dbReference type="EMBL" id="CP049331">
    <property type="protein sequence ID" value="QIH41709.1"/>
    <property type="molecule type" value="Genomic_DNA"/>
</dbReference>
<reference evidence="6 7" key="1">
    <citation type="submission" date="2020-02" db="EMBL/GenBank/DDBJ databases">
        <title>A complete genome of a marine bacterium Vibrio sp. ZWAL4003 isolated from the mangrove sediment with the ability to degrade polysaccharides.</title>
        <authorList>
            <person name="Wu J."/>
            <person name="Qu W."/>
            <person name="Zeng R."/>
        </authorList>
    </citation>
    <scope>NUCLEOTIDE SEQUENCE [LARGE SCALE GENOMIC DNA]</scope>
    <source>
        <strain evidence="6 7">ZWAL4003</strain>
    </source>
</reference>
<dbReference type="KEGG" id="vzi:G5S32_06790"/>
<dbReference type="InterPro" id="IPR011990">
    <property type="entry name" value="TPR-like_helical_dom_sf"/>
</dbReference>
<evidence type="ECO:0000256" key="4">
    <source>
        <dbReference type="SAM" id="SignalP"/>
    </source>
</evidence>
<evidence type="ECO:0000256" key="3">
    <source>
        <dbReference type="PROSITE-ProRule" id="PRU00339"/>
    </source>
</evidence>
<dbReference type="SMART" id="SM00267">
    <property type="entry name" value="GGDEF"/>
    <property type="match status" value="1"/>
</dbReference>
<gene>
    <name evidence="6" type="ORF">G5S32_06790</name>
</gene>
<keyword evidence="3" id="KW-0802">TPR repeat</keyword>
<dbReference type="InterPro" id="IPR019734">
    <property type="entry name" value="TPR_rpt"/>
</dbReference>
<evidence type="ECO:0000256" key="1">
    <source>
        <dbReference type="ARBA" id="ARBA00012528"/>
    </source>
</evidence>
<dbReference type="Gene3D" id="3.30.70.270">
    <property type="match status" value="1"/>
</dbReference>
<dbReference type="GO" id="GO:0052621">
    <property type="term" value="F:diguanylate cyclase activity"/>
    <property type="evidence" value="ECO:0007669"/>
    <property type="project" value="UniProtKB-EC"/>
</dbReference>
<evidence type="ECO:0000256" key="2">
    <source>
        <dbReference type="ARBA" id="ARBA00034247"/>
    </source>
</evidence>
<dbReference type="PROSITE" id="PS50005">
    <property type="entry name" value="TPR"/>
    <property type="match status" value="1"/>
</dbReference>
<dbReference type="Gene3D" id="1.25.40.10">
    <property type="entry name" value="Tetratricopeptide repeat domain"/>
    <property type="match status" value="2"/>
</dbReference>
<dbReference type="NCBIfam" id="TIGR00254">
    <property type="entry name" value="GGDEF"/>
    <property type="match status" value="1"/>
</dbReference>
<dbReference type="InterPro" id="IPR029787">
    <property type="entry name" value="Nucleotide_cyclase"/>
</dbReference>
<evidence type="ECO:0000313" key="6">
    <source>
        <dbReference type="EMBL" id="QIH41709.1"/>
    </source>
</evidence>
<dbReference type="PANTHER" id="PTHR45138">
    <property type="entry name" value="REGULATORY COMPONENTS OF SENSORY TRANSDUCTION SYSTEM"/>
    <property type="match status" value="1"/>
</dbReference>
<dbReference type="CDD" id="cd01949">
    <property type="entry name" value="GGDEF"/>
    <property type="match status" value="1"/>
</dbReference>
<dbReference type="Pfam" id="PF00990">
    <property type="entry name" value="GGDEF"/>
    <property type="match status" value="1"/>
</dbReference>
<accession>A0A6G7CHY6</accession>
<dbReference type="Proteomes" id="UP000503003">
    <property type="component" value="Chromosome 1"/>
</dbReference>
<dbReference type="PANTHER" id="PTHR45138:SF9">
    <property type="entry name" value="DIGUANYLATE CYCLASE DGCM-RELATED"/>
    <property type="match status" value="1"/>
</dbReference>
<keyword evidence="4" id="KW-0732">Signal</keyword>
<protein>
    <recommendedName>
        <fullName evidence="1">diguanylate cyclase</fullName>
        <ecNumber evidence="1">2.7.7.65</ecNumber>
    </recommendedName>
</protein>
<feature type="signal peptide" evidence="4">
    <location>
        <begin position="1"/>
        <end position="25"/>
    </location>
</feature>
<sequence>MLAMLNIHTVILLLSLFALSPNSYANDRSEWEKVVNKSLSRDPESVLQLLKDRYTSLSPSSEKLYIASRIHEYMTQQGQHYFGDKSVSQLSYGYEEKLFLEGLNEEKNKRFLEAREIYLDLYARMKQRKDSDGIFLFEYHLCRLLNSQGDYFQSQNYCTQLEYLQDIDVNPLIPRYRTLSIIAKNRENLGDYKGALTIYKRLLDELPEGNNAASVFNDIGILLCTLGQYQQSLEYLYRALTLHIENHNDVGIAYTEHSLGEVYYHKGELHQSIVHFNKSRLIHLKQNDLRGLAYVYLGMGKSHTELGAFHEGVNQLLKGLDYAIQYNDTSLKMDVVLALSDSYVQKQYYRQAEYYASKAKTLAVESQNTRTLTQALRQLAKIADLNGKYELALSYYREYVTNEITMRDREHFKAMEALDQSTSSFEQKLLRTELLTQNEQLHTDIEYMKQQRRCFLFLIVALLLVIAHLIHKAAHTKNNQQMDCLTNALHRTVFIKKFNSIGKSLTSETRNVVILFDIDNLKLINDRYGFEIGNQALRSISTTIEKKLNKQDFWGRLGGDEFIVVLRNVEQYEVQQSVETLHKALTSEPYSYKTNDTESKKPLYISASFAFVATASQISDFNQLYAVLDQALYKTKEQGQNCIFNACSDTMNCSFALKSQ</sequence>
<organism evidence="6 7">
    <name type="scientific">Vibrio ziniensis</name>
    <dbReference type="NCBI Taxonomy" id="2711221"/>
    <lineage>
        <taxon>Bacteria</taxon>
        <taxon>Pseudomonadati</taxon>
        <taxon>Pseudomonadota</taxon>
        <taxon>Gammaproteobacteria</taxon>
        <taxon>Vibrionales</taxon>
        <taxon>Vibrionaceae</taxon>
        <taxon>Vibrio</taxon>
    </lineage>
</organism>
<keyword evidence="7" id="KW-1185">Reference proteome</keyword>
<evidence type="ECO:0000313" key="7">
    <source>
        <dbReference type="Proteomes" id="UP000503003"/>
    </source>
</evidence>
<dbReference type="PROSITE" id="PS50887">
    <property type="entry name" value="GGDEF"/>
    <property type="match status" value="1"/>
</dbReference>
<dbReference type="AlphaFoldDB" id="A0A6G7CHY6"/>
<dbReference type="EC" id="2.7.7.65" evidence="1"/>
<dbReference type="InterPro" id="IPR000160">
    <property type="entry name" value="GGDEF_dom"/>
</dbReference>
<proteinExistence type="predicted"/>
<dbReference type="SUPFAM" id="SSF48452">
    <property type="entry name" value="TPR-like"/>
    <property type="match status" value="3"/>
</dbReference>
<feature type="repeat" description="TPR" evidence="3">
    <location>
        <begin position="213"/>
        <end position="246"/>
    </location>
</feature>
<dbReference type="InterPro" id="IPR050469">
    <property type="entry name" value="Diguanylate_Cyclase"/>
</dbReference>
<comment type="catalytic activity">
    <reaction evidence="2">
        <text>2 GTP = 3',3'-c-di-GMP + 2 diphosphate</text>
        <dbReference type="Rhea" id="RHEA:24898"/>
        <dbReference type="ChEBI" id="CHEBI:33019"/>
        <dbReference type="ChEBI" id="CHEBI:37565"/>
        <dbReference type="ChEBI" id="CHEBI:58805"/>
        <dbReference type="EC" id="2.7.7.65"/>
    </reaction>
</comment>
<evidence type="ECO:0000259" key="5">
    <source>
        <dbReference type="PROSITE" id="PS50887"/>
    </source>
</evidence>
<dbReference type="SUPFAM" id="SSF55073">
    <property type="entry name" value="Nucleotide cyclase"/>
    <property type="match status" value="1"/>
</dbReference>
<dbReference type="SMART" id="SM00028">
    <property type="entry name" value="TPR"/>
    <property type="match status" value="5"/>
</dbReference>
<name>A0A6G7CHY6_9VIBR</name>
<feature type="chain" id="PRO_5026154116" description="diguanylate cyclase" evidence="4">
    <location>
        <begin position="26"/>
        <end position="660"/>
    </location>
</feature>
<feature type="domain" description="GGDEF" evidence="5">
    <location>
        <begin position="509"/>
        <end position="648"/>
    </location>
</feature>